<dbReference type="eggNOG" id="COG1721">
    <property type="taxonomic scope" value="Bacteria"/>
</dbReference>
<dbReference type="PANTHER" id="PTHR34351">
    <property type="entry name" value="SLR1927 PROTEIN-RELATED"/>
    <property type="match status" value="1"/>
</dbReference>
<evidence type="ECO:0000256" key="1">
    <source>
        <dbReference type="SAM" id="Phobius"/>
    </source>
</evidence>
<gene>
    <name evidence="3" type="ORF">SAMN05421637_1910</name>
</gene>
<dbReference type="Pfam" id="PF01882">
    <property type="entry name" value="DUF58"/>
    <property type="match status" value="1"/>
</dbReference>
<sequence length="418" mass="43132">MSGRPTPTPRNDGAQTAVLPRGVGLAVGGAVLLVVGVGFASAPLVLIAGTVVTAVAVAAAVIGAQVLATRSHVMRLSREVTPPTLSAGSPAEVVVRVETRSGIARRLRIREQAAAELTGGATTRASIARRSTGIELRYRLEPTRRGRWALGPALVRAADPFGLAWTDQPVGGSGLVAVWPAVVDLAASAGELMGAADRAHAGARIPAADDVALRDYRDGDDLRRVHWASSARRGTLVVRSEEQQGRTAATILLGIAPSQPGLEWAITAAASVALSVVEAGHPVRLIAGSALTSVQDTHGRAAEAARATLLDATLDLEPSDTHAEADKALMTSIGLVGHDRRDVVVAVIEPLGTAALRALSPLGDDGRAWVLVRTSLAARARGEHTVTALRAAGWCAVLSLEPEPLTDAWARLLAEGAT</sequence>
<evidence type="ECO:0000313" key="3">
    <source>
        <dbReference type="EMBL" id="SEJ47163.1"/>
    </source>
</evidence>
<feature type="transmembrane region" description="Helical" evidence="1">
    <location>
        <begin position="21"/>
        <end position="40"/>
    </location>
</feature>
<feature type="domain" description="DUF58" evidence="2">
    <location>
        <begin position="213"/>
        <end position="331"/>
    </location>
</feature>
<protein>
    <submittedName>
        <fullName evidence="3">Uncharacterized conserved protein, DUF58 family, contains vWF domain</fullName>
    </submittedName>
</protein>
<dbReference type="PANTHER" id="PTHR34351:SF1">
    <property type="entry name" value="SLR1927 PROTEIN"/>
    <property type="match status" value="1"/>
</dbReference>
<keyword evidence="1" id="KW-0472">Membrane</keyword>
<reference evidence="4" key="1">
    <citation type="submission" date="2016-10" db="EMBL/GenBank/DDBJ databases">
        <authorList>
            <person name="Varghese N."/>
        </authorList>
    </citation>
    <scope>NUCLEOTIDE SEQUENCE [LARGE SCALE GENOMIC DNA]</scope>
    <source>
        <strain evidence="4">DSM 24868</strain>
    </source>
</reference>
<dbReference type="Proteomes" id="UP000183315">
    <property type="component" value="Unassembled WGS sequence"/>
</dbReference>
<name>A0A1H6Z0W3_9MICO</name>
<dbReference type="AlphaFoldDB" id="A0A1H6Z0W3"/>
<feature type="transmembrane region" description="Helical" evidence="1">
    <location>
        <begin position="46"/>
        <end position="68"/>
    </location>
</feature>
<dbReference type="STRING" id="1043493.SAMN05421637_1910"/>
<organism evidence="3 4">
    <name type="scientific">Demequina mangrovi</name>
    <dbReference type="NCBI Taxonomy" id="1043493"/>
    <lineage>
        <taxon>Bacteria</taxon>
        <taxon>Bacillati</taxon>
        <taxon>Actinomycetota</taxon>
        <taxon>Actinomycetes</taxon>
        <taxon>Micrococcales</taxon>
        <taxon>Demequinaceae</taxon>
        <taxon>Demequina</taxon>
    </lineage>
</organism>
<evidence type="ECO:0000259" key="2">
    <source>
        <dbReference type="Pfam" id="PF01882"/>
    </source>
</evidence>
<dbReference type="InterPro" id="IPR002881">
    <property type="entry name" value="DUF58"/>
</dbReference>
<accession>A0A1H6Z0W3</accession>
<keyword evidence="1" id="KW-1133">Transmembrane helix</keyword>
<proteinExistence type="predicted"/>
<dbReference type="EMBL" id="FNZI01000004">
    <property type="protein sequence ID" value="SEJ47163.1"/>
    <property type="molecule type" value="Genomic_DNA"/>
</dbReference>
<keyword evidence="1" id="KW-0812">Transmembrane</keyword>
<dbReference type="OrthoDB" id="9812729at2"/>
<dbReference type="RefSeq" id="WP_042214359.1">
    <property type="nucleotide sequence ID" value="NZ_BBLU01000006.1"/>
</dbReference>
<evidence type="ECO:0000313" key="4">
    <source>
        <dbReference type="Proteomes" id="UP000183315"/>
    </source>
</evidence>
<keyword evidence="4" id="KW-1185">Reference proteome</keyword>